<organism evidence="2 3">
    <name type="scientific">Bagarius yarrelli</name>
    <name type="common">Goonch</name>
    <name type="synonym">Bagrus yarrelli</name>
    <dbReference type="NCBI Taxonomy" id="175774"/>
    <lineage>
        <taxon>Eukaryota</taxon>
        <taxon>Metazoa</taxon>
        <taxon>Chordata</taxon>
        <taxon>Craniata</taxon>
        <taxon>Vertebrata</taxon>
        <taxon>Euteleostomi</taxon>
        <taxon>Actinopterygii</taxon>
        <taxon>Neopterygii</taxon>
        <taxon>Teleostei</taxon>
        <taxon>Ostariophysi</taxon>
        <taxon>Siluriformes</taxon>
        <taxon>Sisoridae</taxon>
        <taxon>Sisorinae</taxon>
        <taxon>Bagarius</taxon>
    </lineage>
</organism>
<keyword evidence="1" id="KW-0732">Signal</keyword>
<keyword evidence="3" id="KW-1185">Reference proteome</keyword>
<gene>
    <name evidence="2" type="ORF">Baya_1492</name>
</gene>
<comment type="caution">
    <text evidence="2">The sequence shown here is derived from an EMBL/GenBank/DDBJ whole genome shotgun (WGS) entry which is preliminary data.</text>
</comment>
<dbReference type="Proteomes" id="UP000319801">
    <property type="component" value="Unassembled WGS sequence"/>
</dbReference>
<feature type="signal peptide" evidence="1">
    <location>
        <begin position="1"/>
        <end position="21"/>
    </location>
</feature>
<reference evidence="2 3" key="1">
    <citation type="journal article" date="2019" name="Genome Biol. Evol.">
        <title>Whole-Genome Sequencing of the Giant Devil Catfish, Bagarius yarrelli.</title>
        <authorList>
            <person name="Jiang W."/>
            <person name="Lv Y."/>
            <person name="Cheng L."/>
            <person name="Yang K."/>
            <person name="Chao B."/>
            <person name="Wang X."/>
            <person name="Li Y."/>
            <person name="Pan X."/>
            <person name="You X."/>
            <person name="Zhang Y."/>
            <person name="Yang J."/>
            <person name="Li J."/>
            <person name="Zhang X."/>
            <person name="Liu S."/>
            <person name="Sun C."/>
            <person name="Yang J."/>
            <person name="Shi Q."/>
        </authorList>
    </citation>
    <scope>NUCLEOTIDE SEQUENCE [LARGE SCALE GENOMIC DNA]</scope>
    <source>
        <strain evidence="2">JWS20170419001</strain>
        <tissue evidence="2">Muscle</tissue>
    </source>
</reference>
<dbReference type="AlphaFoldDB" id="A0A556TL91"/>
<keyword evidence="2" id="KW-0675">Receptor</keyword>
<evidence type="ECO:0000313" key="2">
    <source>
        <dbReference type="EMBL" id="TSK19944.1"/>
    </source>
</evidence>
<feature type="chain" id="PRO_5022041765" evidence="1">
    <location>
        <begin position="22"/>
        <end position="181"/>
    </location>
</feature>
<protein>
    <submittedName>
        <fullName evidence="2">Leucine-rich repeat-containing G-protein coupled receptor 4</fullName>
    </submittedName>
</protein>
<dbReference type="OrthoDB" id="1574204at2759"/>
<sequence length="181" mass="19682">MMHSLAVRILVVGLCVHGAAAQAVSTPAVCALACRCDGDGGADCSGRGLSSVPSGLSAFTYYLVAVCSVTAWQRVCFEPELELCSHHQRRPPLLAVRPRAISSPIVSDSLEQFLIQGMECAFVSRKANRGAMLRRALKDPSLEVDACVKPDRTHMHAGKAFLIKHRDKHESQTKWKTARLD</sequence>
<name>A0A556TL91_BAGYA</name>
<evidence type="ECO:0000256" key="1">
    <source>
        <dbReference type="SAM" id="SignalP"/>
    </source>
</evidence>
<evidence type="ECO:0000313" key="3">
    <source>
        <dbReference type="Proteomes" id="UP000319801"/>
    </source>
</evidence>
<dbReference type="EMBL" id="VCAZ01000005">
    <property type="protein sequence ID" value="TSK19944.1"/>
    <property type="molecule type" value="Genomic_DNA"/>
</dbReference>
<accession>A0A556TL91</accession>
<proteinExistence type="predicted"/>